<comment type="subcellular location">
    <subcellularLocation>
        <location evidence="1">Membrane</location>
        <topology evidence="1">Multi-pass membrane protein</topology>
    </subcellularLocation>
</comment>
<evidence type="ECO:0000256" key="4">
    <source>
        <dbReference type="ARBA" id="ARBA00022801"/>
    </source>
</evidence>
<accession>A0A0V0Q9C2</accession>
<evidence type="ECO:0000256" key="1">
    <source>
        <dbReference type="ARBA" id="ARBA00004141"/>
    </source>
</evidence>
<evidence type="ECO:0000256" key="3">
    <source>
        <dbReference type="ARBA" id="ARBA00022692"/>
    </source>
</evidence>
<evidence type="ECO:0000256" key="2">
    <source>
        <dbReference type="ARBA" id="ARBA00009045"/>
    </source>
</evidence>
<sequence length="320" mass="37320">MFDIESANRNRSYQTVDSNGIAQQGQGLQEKLTDLAQKFFPDSKLFSFNAINVISCYIMYIICWLTYWFSDMSWRCTTHFYGSHYGPDVGQQYQFHRLLTPMILHQNNMHIFFNTLGLLFFGFQLENYYGFKRFLSVYLMAGIGGNLLSIYWHYENFSLGASTGVFGILAFQCIYLYERKEQLGPKFNRQISSLAFILIINIVQSMTSPQIDGASHFGGFAFGLLMGLLFINNEWINKRKWIRLLIIIILILSTFYLTAKIISYNDGRENPVPTFDQLEKMSFIMNRGEKNEEKVGYCSKQLENYMQKKQQEQENKTPFG</sequence>
<evidence type="ECO:0000313" key="9">
    <source>
        <dbReference type="EMBL" id="KRW98814.1"/>
    </source>
</evidence>
<dbReference type="AlphaFoldDB" id="A0A0V0Q9C2"/>
<name>A0A0V0Q9C2_PSEPJ</name>
<comment type="similarity">
    <text evidence="2">Belongs to the peptidase S54 family.</text>
</comment>
<dbReference type="GO" id="GO:0016020">
    <property type="term" value="C:membrane"/>
    <property type="evidence" value="ECO:0007669"/>
    <property type="project" value="UniProtKB-SubCell"/>
</dbReference>
<evidence type="ECO:0000256" key="7">
    <source>
        <dbReference type="SAM" id="Phobius"/>
    </source>
</evidence>
<feature type="transmembrane region" description="Helical" evidence="7">
    <location>
        <begin position="244"/>
        <end position="263"/>
    </location>
</feature>
<dbReference type="EMBL" id="LDAU01000229">
    <property type="protein sequence ID" value="KRW98814.1"/>
    <property type="molecule type" value="Genomic_DNA"/>
</dbReference>
<feature type="transmembrane region" description="Helical" evidence="7">
    <location>
        <begin position="135"/>
        <end position="153"/>
    </location>
</feature>
<reference evidence="9 10" key="1">
    <citation type="journal article" date="2015" name="Sci. Rep.">
        <title>Genome of the facultative scuticociliatosis pathogen Pseudocohnilembus persalinus provides insight into its virulence through horizontal gene transfer.</title>
        <authorList>
            <person name="Xiong J."/>
            <person name="Wang G."/>
            <person name="Cheng J."/>
            <person name="Tian M."/>
            <person name="Pan X."/>
            <person name="Warren A."/>
            <person name="Jiang C."/>
            <person name="Yuan D."/>
            <person name="Miao W."/>
        </authorList>
    </citation>
    <scope>NUCLEOTIDE SEQUENCE [LARGE SCALE GENOMIC DNA]</scope>
    <source>
        <strain evidence="9">36N120E</strain>
    </source>
</reference>
<dbReference type="Gene3D" id="1.20.1540.10">
    <property type="entry name" value="Rhomboid-like"/>
    <property type="match status" value="1"/>
</dbReference>
<evidence type="ECO:0000256" key="5">
    <source>
        <dbReference type="ARBA" id="ARBA00022989"/>
    </source>
</evidence>
<keyword evidence="3 7" id="KW-0812">Transmembrane</keyword>
<proteinExistence type="inferred from homology"/>
<feature type="transmembrane region" description="Helical" evidence="7">
    <location>
        <begin position="213"/>
        <end position="232"/>
    </location>
</feature>
<feature type="domain" description="Peptidase S54 rhomboid" evidence="8">
    <location>
        <begin position="94"/>
        <end position="231"/>
    </location>
</feature>
<dbReference type="InterPro" id="IPR022764">
    <property type="entry name" value="Peptidase_S54_rhomboid_dom"/>
</dbReference>
<dbReference type="PANTHER" id="PTHR43731">
    <property type="entry name" value="RHOMBOID PROTEASE"/>
    <property type="match status" value="1"/>
</dbReference>
<organism evidence="9 10">
    <name type="scientific">Pseudocohnilembus persalinus</name>
    <name type="common">Ciliate</name>
    <dbReference type="NCBI Taxonomy" id="266149"/>
    <lineage>
        <taxon>Eukaryota</taxon>
        <taxon>Sar</taxon>
        <taxon>Alveolata</taxon>
        <taxon>Ciliophora</taxon>
        <taxon>Intramacronucleata</taxon>
        <taxon>Oligohymenophorea</taxon>
        <taxon>Scuticociliatia</taxon>
        <taxon>Philasterida</taxon>
        <taxon>Pseudocohnilembidae</taxon>
        <taxon>Pseudocohnilembus</taxon>
    </lineage>
</organism>
<evidence type="ECO:0000313" key="10">
    <source>
        <dbReference type="Proteomes" id="UP000054937"/>
    </source>
</evidence>
<feature type="transmembrane region" description="Helical" evidence="7">
    <location>
        <begin position="103"/>
        <end position="123"/>
    </location>
</feature>
<keyword evidence="5 7" id="KW-1133">Transmembrane helix</keyword>
<dbReference type="SUPFAM" id="SSF144091">
    <property type="entry name" value="Rhomboid-like"/>
    <property type="match status" value="1"/>
</dbReference>
<dbReference type="PANTHER" id="PTHR43731:SF14">
    <property type="entry name" value="PRESENILIN-ASSOCIATED RHOMBOID-LIKE PROTEIN, MITOCHONDRIAL"/>
    <property type="match status" value="1"/>
</dbReference>
<keyword evidence="4" id="KW-0378">Hydrolase</keyword>
<keyword evidence="6 7" id="KW-0472">Membrane</keyword>
<dbReference type="GO" id="GO:0004252">
    <property type="term" value="F:serine-type endopeptidase activity"/>
    <property type="evidence" value="ECO:0007669"/>
    <property type="project" value="InterPro"/>
</dbReference>
<dbReference type="InterPro" id="IPR050925">
    <property type="entry name" value="Rhomboid_protease_S54"/>
</dbReference>
<dbReference type="InterPro" id="IPR035952">
    <property type="entry name" value="Rhomboid-like_sf"/>
</dbReference>
<dbReference type="OrthoDB" id="312200at2759"/>
<dbReference type="OMA" id="IDIACIF"/>
<feature type="transmembrane region" description="Helical" evidence="7">
    <location>
        <begin position="189"/>
        <end position="207"/>
    </location>
</feature>
<evidence type="ECO:0000256" key="6">
    <source>
        <dbReference type="ARBA" id="ARBA00023136"/>
    </source>
</evidence>
<dbReference type="InParanoid" id="A0A0V0Q9C2"/>
<comment type="caution">
    <text evidence="9">The sequence shown here is derived from an EMBL/GenBank/DDBJ whole genome shotgun (WGS) entry which is preliminary data.</text>
</comment>
<protein>
    <recommendedName>
        <fullName evidence="8">Peptidase S54 rhomboid domain-containing protein</fullName>
    </recommendedName>
</protein>
<dbReference type="Pfam" id="PF01694">
    <property type="entry name" value="Rhomboid"/>
    <property type="match status" value="1"/>
</dbReference>
<dbReference type="Proteomes" id="UP000054937">
    <property type="component" value="Unassembled WGS sequence"/>
</dbReference>
<keyword evidence="10" id="KW-1185">Reference proteome</keyword>
<gene>
    <name evidence="9" type="ORF">PPERSA_10585</name>
</gene>
<feature type="transmembrane region" description="Helical" evidence="7">
    <location>
        <begin position="45"/>
        <end position="69"/>
    </location>
</feature>
<feature type="transmembrane region" description="Helical" evidence="7">
    <location>
        <begin position="159"/>
        <end position="177"/>
    </location>
</feature>
<evidence type="ECO:0000259" key="8">
    <source>
        <dbReference type="Pfam" id="PF01694"/>
    </source>
</evidence>